<dbReference type="InterPro" id="IPR036365">
    <property type="entry name" value="PGBD-like_sf"/>
</dbReference>
<dbReference type="AlphaFoldDB" id="A0A7C8JXR8"/>
<gene>
    <name evidence="7" type="primary">MMP19</name>
    <name evidence="7" type="ORF">TWF703_004546</name>
</gene>
<dbReference type="SUPFAM" id="SSF47090">
    <property type="entry name" value="PGBD-like"/>
    <property type="match status" value="1"/>
</dbReference>
<dbReference type="SMART" id="SM00235">
    <property type="entry name" value="ZnMc"/>
    <property type="match status" value="1"/>
</dbReference>
<accession>A0A7C8JXR8</accession>
<dbReference type="Pfam" id="PF00413">
    <property type="entry name" value="Peptidase_M10"/>
    <property type="match status" value="1"/>
</dbReference>
<name>A0A7C8JXR8_ORBOL</name>
<evidence type="ECO:0000256" key="4">
    <source>
        <dbReference type="ARBA" id="ARBA00022833"/>
    </source>
</evidence>
<keyword evidence="3" id="KW-0378">Hydrolase</keyword>
<dbReference type="GO" id="GO:0031012">
    <property type="term" value="C:extracellular matrix"/>
    <property type="evidence" value="ECO:0007669"/>
    <property type="project" value="InterPro"/>
</dbReference>
<dbReference type="SUPFAM" id="SSF55486">
    <property type="entry name" value="Metalloproteases ('zincins'), catalytic domain"/>
    <property type="match status" value="1"/>
</dbReference>
<reference evidence="7 8" key="1">
    <citation type="submission" date="2019-06" db="EMBL/GenBank/DDBJ databases">
        <authorList>
            <person name="Palmer J.M."/>
        </authorList>
    </citation>
    <scope>NUCLEOTIDE SEQUENCE [LARGE SCALE GENOMIC DNA]</scope>
    <source>
        <strain evidence="7 8">TWF703</strain>
    </source>
</reference>
<evidence type="ECO:0000313" key="8">
    <source>
        <dbReference type="Proteomes" id="UP000480548"/>
    </source>
</evidence>
<feature type="domain" description="Peptidase metallopeptidase" evidence="6">
    <location>
        <begin position="91"/>
        <end position="285"/>
    </location>
</feature>
<dbReference type="InterPro" id="IPR024079">
    <property type="entry name" value="MetalloPept_cat_dom_sf"/>
</dbReference>
<evidence type="ECO:0000256" key="3">
    <source>
        <dbReference type="ARBA" id="ARBA00022801"/>
    </source>
</evidence>
<dbReference type="PANTHER" id="PTHR10201">
    <property type="entry name" value="MATRIX METALLOPROTEINASE"/>
    <property type="match status" value="1"/>
</dbReference>
<evidence type="ECO:0000256" key="5">
    <source>
        <dbReference type="ARBA" id="ARBA00023049"/>
    </source>
</evidence>
<organism evidence="7 8">
    <name type="scientific">Orbilia oligospora</name>
    <name type="common">Nematode-trapping fungus</name>
    <name type="synonym">Arthrobotrys oligospora</name>
    <dbReference type="NCBI Taxonomy" id="2813651"/>
    <lineage>
        <taxon>Eukaryota</taxon>
        <taxon>Fungi</taxon>
        <taxon>Dikarya</taxon>
        <taxon>Ascomycota</taxon>
        <taxon>Pezizomycotina</taxon>
        <taxon>Orbiliomycetes</taxon>
        <taxon>Orbiliales</taxon>
        <taxon>Orbiliaceae</taxon>
        <taxon>Orbilia</taxon>
    </lineage>
</organism>
<proteinExistence type="predicted"/>
<keyword evidence="5" id="KW-0482">Metalloprotease</keyword>
<comment type="caution">
    <text evidence="7">The sequence shown here is derived from an EMBL/GenBank/DDBJ whole genome shotgun (WGS) entry which is preliminary data.</text>
</comment>
<dbReference type="GO" id="GO:0008270">
    <property type="term" value="F:zinc ion binding"/>
    <property type="evidence" value="ECO:0007669"/>
    <property type="project" value="InterPro"/>
</dbReference>
<dbReference type="Proteomes" id="UP000480548">
    <property type="component" value="Unassembled WGS sequence"/>
</dbReference>
<protein>
    <submittedName>
        <fullName evidence="7">Matrix metallopeptidase 19</fullName>
    </submittedName>
</protein>
<dbReference type="InterPro" id="IPR006026">
    <property type="entry name" value="Peptidase_Metallo"/>
</dbReference>
<keyword evidence="2" id="KW-0479">Metal-binding</keyword>
<dbReference type="GO" id="GO:0004222">
    <property type="term" value="F:metalloendopeptidase activity"/>
    <property type="evidence" value="ECO:0007669"/>
    <property type="project" value="InterPro"/>
</dbReference>
<dbReference type="SUPFAM" id="SSF63825">
    <property type="entry name" value="YWTD domain"/>
    <property type="match status" value="1"/>
</dbReference>
<keyword evidence="1" id="KW-0645">Protease</keyword>
<sequence>MQDPTAHDVLRESRPAIKKIIEHLSCFNCYSLPSGKPIDELDEYAAVCTGIAKFQGLIGVPETGIFDAATAKHLKQPHCHNHISHEEKIFADDWYKNSSLTYCFEQYPDNYLTVVEVRNAFETAFKEWGGHLTPPLRFEEKSPHKDVDIRIGWRYDFGKLSLIGNENANDDAVTECTDYEPVPVQRVQETVKWKDEWVAVSYSSQSKEKLHADIKIYFNEWADGGPTEDSQQFASRIFPQIVLHQIGHILGLGHSIGKDSVMWPVYKNSELHKNDIYEIKKRYGGQFLVDRQRDLEWRVILESEEGISYTEDIVAIPGNHLYRLANGVIWEHDPSLGWERVSGHYQATQIDASPQYLYLLNIDGKILRRAREGKFWEEIDGESRYPKTIRAARDGKELYKLDLRNGLVSSFSNEPGCQWRLLDANSDENTRDIVTTASQVFFIHDDGAVFVSEGAYRQCHLIHNHGEEKRYGADDFELVGSGDRLYQLHASGQVLEWDGMRTPNDPESLKNWVNIGELCELRSIGNIAAAGTYLYAYSNKQNMVWFTDRKNKILGSPAEWVGKPIPSHINLGYIMKLVASEYNVYFLESTGAIYSYSFQMSKSGGKFC</sequence>
<dbReference type="EMBL" id="WIQZ01000022">
    <property type="protein sequence ID" value="KAF3138499.1"/>
    <property type="molecule type" value="Genomic_DNA"/>
</dbReference>
<keyword evidence="4" id="KW-0862">Zinc</keyword>
<evidence type="ECO:0000313" key="7">
    <source>
        <dbReference type="EMBL" id="KAF3138499.1"/>
    </source>
</evidence>
<dbReference type="Gene3D" id="3.40.390.10">
    <property type="entry name" value="Collagenase (Catalytic Domain)"/>
    <property type="match status" value="1"/>
</dbReference>
<dbReference type="InterPro" id="IPR001818">
    <property type="entry name" value="Pept_M10_metallopeptidase"/>
</dbReference>
<dbReference type="GO" id="GO:0006508">
    <property type="term" value="P:proteolysis"/>
    <property type="evidence" value="ECO:0007669"/>
    <property type="project" value="UniProtKB-KW"/>
</dbReference>
<dbReference type="PANTHER" id="PTHR10201:SF323">
    <property type="entry name" value="MATRIX METALLOPROTEINASE-21"/>
    <property type="match status" value="1"/>
</dbReference>
<evidence type="ECO:0000259" key="6">
    <source>
        <dbReference type="SMART" id="SM00235"/>
    </source>
</evidence>
<evidence type="ECO:0000256" key="1">
    <source>
        <dbReference type="ARBA" id="ARBA00022670"/>
    </source>
</evidence>
<evidence type="ECO:0000256" key="2">
    <source>
        <dbReference type="ARBA" id="ARBA00022723"/>
    </source>
</evidence>